<dbReference type="RefSeq" id="WP_184682255.1">
    <property type="nucleotide sequence ID" value="NZ_JACHLL010000002.1"/>
</dbReference>
<sequence>MSQANTAASRPYNRWLFLGLPIGLGLLMLLPSFTRLDFALAELFYVPGDGFIGRHSAFIEDWLHDRAKQLVIILGVLVIAGFIGSLCLQRLRPWRRRLGYLVLAMALSTSFVNPLKTLTRMHCPWSLSEFGGVEQFSELLGPRAPAVEKGGRCWPGGHAAAGFTLFAFFFVWRDRQPRRARAALVSALLLGGVFSLSRMIQGAHFLSHNLWTALFCWLICLGCYHLLLYRRAALSRTAPAIALSNPQLP</sequence>
<dbReference type="EMBL" id="JACHLL010000002">
    <property type="protein sequence ID" value="MBB6341485.1"/>
    <property type="molecule type" value="Genomic_DNA"/>
</dbReference>
<keyword evidence="4" id="KW-1185">Reference proteome</keyword>
<comment type="caution">
    <text evidence="3">The sequence shown here is derived from an EMBL/GenBank/DDBJ whole genome shotgun (WGS) entry which is preliminary data.</text>
</comment>
<dbReference type="AlphaFoldDB" id="A0A7X0BRK7"/>
<evidence type="ECO:0000313" key="3">
    <source>
        <dbReference type="EMBL" id="MBB6341485.1"/>
    </source>
</evidence>
<feature type="transmembrane region" description="Helical" evidence="1">
    <location>
        <begin position="98"/>
        <end position="115"/>
    </location>
</feature>
<dbReference type="InterPro" id="IPR000326">
    <property type="entry name" value="PAP2/HPO"/>
</dbReference>
<name>A0A7X0BRK7_9PSED</name>
<keyword evidence="1" id="KW-0812">Transmembrane</keyword>
<keyword evidence="1" id="KW-1133">Transmembrane helix</keyword>
<feature type="transmembrane region" description="Helical" evidence="1">
    <location>
        <begin position="210"/>
        <end position="229"/>
    </location>
</feature>
<organism evidence="3 4">
    <name type="scientific">Pseudomonas fluvialis</name>
    <dbReference type="NCBI Taxonomy" id="1793966"/>
    <lineage>
        <taxon>Bacteria</taxon>
        <taxon>Pseudomonadati</taxon>
        <taxon>Pseudomonadota</taxon>
        <taxon>Gammaproteobacteria</taxon>
        <taxon>Pseudomonadales</taxon>
        <taxon>Pseudomonadaceae</taxon>
        <taxon>Pseudomonas</taxon>
    </lineage>
</organism>
<evidence type="ECO:0000259" key="2">
    <source>
        <dbReference type="Pfam" id="PF01569"/>
    </source>
</evidence>
<dbReference type="SUPFAM" id="SSF48317">
    <property type="entry name" value="Acid phosphatase/Vanadium-dependent haloperoxidase"/>
    <property type="match status" value="1"/>
</dbReference>
<dbReference type="InterPro" id="IPR036938">
    <property type="entry name" value="PAP2/HPO_sf"/>
</dbReference>
<dbReference type="CDD" id="cd03396">
    <property type="entry name" value="PAP2_like_6"/>
    <property type="match status" value="1"/>
</dbReference>
<evidence type="ECO:0000313" key="4">
    <source>
        <dbReference type="Proteomes" id="UP000557193"/>
    </source>
</evidence>
<protein>
    <submittedName>
        <fullName evidence="3">Membrane-associated PAP2 superfamily phosphatase</fullName>
    </submittedName>
</protein>
<gene>
    <name evidence="3" type="ORF">HNP49_001642</name>
</gene>
<feature type="transmembrane region" description="Helical" evidence="1">
    <location>
        <begin position="184"/>
        <end position="204"/>
    </location>
</feature>
<proteinExistence type="predicted"/>
<evidence type="ECO:0000256" key="1">
    <source>
        <dbReference type="SAM" id="Phobius"/>
    </source>
</evidence>
<feature type="transmembrane region" description="Helical" evidence="1">
    <location>
        <begin position="154"/>
        <end position="172"/>
    </location>
</feature>
<accession>A0A7X0BRK7</accession>
<keyword evidence="1" id="KW-0472">Membrane</keyword>
<dbReference type="Pfam" id="PF01569">
    <property type="entry name" value="PAP2"/>
    <property type="match status" value="1"/>
</dbReference>
<feature type="transmembrane region" description="Helical" evidence="1">
    <location>
        <begin position="12"/>
        <end position="33"/>
    </location>
</feature>
<feature type="domain" description="Phosphatidic acid phosphatase type 2/haloperoxidase" evidence="2">
    <location>
        <begin position="98"/>
        <end position="230"/>
    </location>
</feature>
<feature type="transmembrane region" description="Helical" evidence="1">
    <location>
        <begin position="70"/>
        <end position="91"/>
    </location>
</feature>
<reference evidence="3 4" key="1">
    <citation type="submission" date="2020-08" db="EMBL/GenBank/DDBJ databases">
        <title>Functional genomics of gut bacteria from endangered species of beetles.</title>
        <authorList>
            <person name="Carlos-Shanley C."/>
        </authorList>
    </citation>
    <scope>NUCLEOTIDE SEQUENCE [LARGE SCALE GENOMIC DNA]</scope>
    <source>
        <strain evidence="3 4">S00202</strain>
    </source>
</reference>
<dbReference type="Proteomes" id="UP000557193">
    <property type="component" value="Unassembled WGS sequence"/>
</dbReference>
<dbReference type="Gene3D" id="1.20.144.10">
    <property type="entry name" value="Phosphatidic acid phosphatase type 2/haloperoxidase"/>
    <property type="match status" value="1"/>
</dbReference>